<dbReference type="PROSITE" id="PS00658">
    <property type="entry name" value="FORK_HEAD_2"/>
    <property type="match status" value="1"/>
</dbReference>
<protein>
    <recommendedName>
        <fullName evidence="11">Forkhead box protein O</fullName>
    </recommendedName>
</protein>
<evidence type="ECO:0000256" key="6">
    <source>
        <dbReference type="ARBA" id="ARBA00022604"/>
    </source>
</evidence>
<dbReference type="SMART" id="SM00339">
    <property type="entry name" value="FH"/>
    <property type="match status" value="1"/>
</dbReference>
<dbReference type="GO" id="GO:0000981">
    <property type="term" value="F:DNA-binding transcription factor activity, RNA polymerase II-specific"/>
    <property type="evidence" value="ECO:0007669"/>
    <property type="project" value="TreeGrafter"/>
</dbReference>
<keyword evidence="9" id="KW-0804">Transcription</keyword>
<evidence type="ECO:0000256" key="8">
    <source>
        <dbReference type="ARBA" id="ARBA00023125"/>
    </source>
</evidence>
<keyword evidence="6" id="KW-0341">Growth regulation</keyword>
<dbReference type="Pfam" id="PF00250">
    <property type="entry name" value="Forkhead"/>
    <property type="match status" value="1"/>
</dbReference>
<feature type="DNA-binding region" description="Fork-head" evidence="12">
    <location>
        <begin position="203"/>
        <end position="294"/>
    </location>
</feature>
<feature type="compositionally biased region" description="Polar residues" evidence="13">
    <location>
        <begin position="44"/>
        <end position="55"/>
    </location>
</feature>
<dbReference type="PROSITE" id="PS50039">
    <property type="entry name" value="FORK_HEAD_3"/>
    <property type="match status" value="1"/>
</dbReference>
<evidence type="ECO:0000256" key="12">
    <source>
        <dbReference type="PROSITE-ProRule" id="PRU00089"/>
    </source>
</evidence>
<feature type="compositionally biased region" description="Polar residues" evidence="13">
    <location>
        <begin position="367"/>
        <end position="388"/>
    </location>
</feature>
<comment type="caution">
    <text evidence="15">The sequence shown here is derived from an EMBL/GenBank/DDBJ whole genome shotgun (WGS) entry which is preliminary data.</text>
</comment>
<dbReference type="InterPro" id="IPR036390">
    <property type="entry name" value="WH_DNA-bd_sf"/>
</dbReference>
<accession>A0A9W9P3Y4</accession>
<reference evidence="15" key="1">
    <citation type="submission" date="2022-11" db="EMBL/GenBank/DDBJ databases">
        <authorList>
            <person name="Petersen C."/>
        </authorList>
    </citation>
    <scope>NUCLEOTIDE SEQUENCE</scope>
    <source>
        <strain evidence="15">IBT 23319</strain>
    </source>
</reference>
<evidence type="ECO:0000256" key="13">
    <source>
        <dbReference type="SAM" id="MobiDB-lite"/>
    </source>
</evidence>
<feature type="region of interest" description="Disordered" evidence="13">
    <location>
        <begin position="1"/>
        <end position="93"/>
    </location>
</feature>
<dbReference type="GO" id="GO:0005737">
    <property type="term" value="C:cytoplasm"/>
    <property type="evidence" value="ECO:0007669"/>
    <property type="project" value="UniProtKB-SubCell"/>
</dbReference>
<evidence type="ECO:0000256" key="5">
    <source>
        <dbReference type="ARBA" id="ARBA00022553"/>
    </source>
</evidence>
<feature type="compositionally biased region" description="Low complexity" evidence="13">
    <location>
        <begin position="159"/>
        <end position="173"/>
    </location>
</feature>
<feature type="compositionally biased region" description="Polar residues" evidence="13">
    <location>
        <begin position="84"/>
        <end position="93"/>
    </location>
</feature>
<feature type="compositionally biased region" description="Basic residues" evidence="13">
    <location>
        <begin position="289"/>
        <end position="298"/>
    </location>
</feature>
<dbReference type="GO" id="GO:0000978">
    <property type="term" value="F:RNA polymerase II cis-regulatory region sequence-specific DNA binding"/>
    <property type="evidence" value="ECO:0007669"/>
    <property type="project" value="TreeGrafter"/>
</dbReference>
<dbReference type="GO" id="GO:0005634">
    <property type="term" value="C:nucleus"/>
    <property type="evidence" value="ECO:0007669"/>
    <property type="project" value="UniProtKB-SubCell"/>
</dbReference>
<evidence type="ECO:0000259" key="14">
    <source>
        <dbReference type="PROSITE" id="PS50039"/>
    </source>
</evidence>
<sequence length="448" mass="49903">MDSYSSYPNTPAGFPTGQRKHEHHLSLVQTRHQYPDNRDPFQGNGFQSDPWSQNWPEFPRAPGSMASSQHPGHNALWDGPALGTNESSSTSLQTPGAESVYYLVNAGYNPHSVLTTPKAQDGTMSMVFFNLRSTNPMVFTISPGISPIDNVSNTITLRSSHQSPSRSLHSISPTNTTVTNLVGRDSSPRTSISEEDPIAEPPYSALIYDSLKDAPERKRTLQEIYEWFKTNTHKDKDPTSKGWQNSIRHNLSMNAGFEAIKGENEEKKPVNYWRLTDEAFENGIQSTTRYRKANHRKGQSSDPKTRERRRSGSKGGKAAKNAAKLRNSPQYEQRREQQHDQKPMLHRSFSSAQPHQERMLGPHSSKSDTMSPYLQNPESTTASLLTSNTPDNDVVGCTTMPPGDNSIFYSPADHLVLRVGNGGYYGPALVSNNGFSTHPENTINIQFL</sequence>
<dbReference type="InterPro" id="IPR036388">
    <property type="entry name" value="WH-like_DNA-bd_sf"/>
</dbReference>
<dbReference type="AlphaFoldDB" id="A0A9W9P3Y4"/>
<feature type="region of interest" description="Disordered" evidence="13">
    <location>
        <begin position="159"/>
        <end position="198"/>
    </location>
</feature>
<keyword evidence="5" id="KW-0597">Phosphoprotein</keyword>
<evidence type="ECO:0000256" key="2">
    <source>
        <dbReference type="ARBA" id="ARBA00004496"/>
    </source>
</evidence>
<keyword evidence="7" id="KW-0805">Transcription regulation</keyword>
<organism evidence="15 16">
    <name type="scientific">Penicillium citrinum</name>
    <dbReference type="NCBI Taxonomy" id="5077"/>
    <lineage>
        <taxon>Eukaryota</taxon>
        <taxon>Fungi</taxon>
        <taxon>Dikarya</taxon>
        <taxon>Ascomycota</taxon>
        <taxon>Pezizomycotina</taxon>
        <taxon>Eurotiomycetes</taxon>
        <taxon>Eurotiomycetidae</taxon>
        <taxon>Eurotiales</taxon>
        <taxon>Aspergillaceae</taxon>
        <taxon>Penicillium</taxon>
    </lineage>
</organism>
<gene>
    <name evidence="15" type="ORF">N7469_004055</name>
</gene>
<feature type="region of interest" description="Disordered" evidence="13">
    <location>
        <begin position="287"/>
        <end position="388"/>
    </location>
</feature>
<dbReference type="GeneID" id="81382142"/>
<dbReference type="PANTHER" id="PTHR45767">
    <property type="entry name" value="FORKHEAD BOX PROTEIN O"/>
    <property type="match status" value="1"/>
</dbReference>
<keyword evidence="8 12" id="KW-0238">DNA-binding</keyword>
<comment type="subcellular location">
    <subcellularLocation>
        <location evidence="2">Cytoplasm</location>
    </subcellularLocation>
    <subcellularLocation>
        <location evidence="1 12">Nucleus</location>
    </subcellularLocation>
</comment>
<keyword evidence="16" id="KW-1185">Reference proteome</keyword>
<dbReference type="InterPro" id="IPR030456">
    <property type="entry name" value="TF_fork_head_CS_2"/>
</dbReference>
<dbReference type="OrthoDB" id="5954824at2759"/>
<keyword evidence="10 12" id="KW-0539">Nucleus</keyword>
<dbReference type="InterPro" id="IPR001766">
    <property type="entry name" value="Fork_head_dom"/>
</dbReference>
<evidence type="ECO:0000256" key="7">
    <source>
        <dbReference type="ARBA" id="ARBA00023015"/>
    </source>
</evidence>
<feature type="compositionally biased region" description="Low complexity" evidence="13">
    <location>
        <begin position="316"/>
        <end position="328"/>
    </location>
</feature>
<keyword evidence="3" id="KW-0217">Developmental protein</keyword>
<evidence type="ECO:0000256" key="3">
    <source>
        <dbReference type="ARBA" id="ARBA00022473"/>
    </source>
</evidence>
<evidence type="ECO:0000313" key="16">
    <source>
        <dbReference type="Proteomes" id="UP001147733"/>
    </source>
</evidence>
<dbReference type="PANTHER" id="PTHR45767:SF2">
    <property type="entry name" value="FORKHEAD BOX PROTEIN O"/>
    <property type="match status" value="1"/>
</dbReference>
<feature type="compositionally biased region" description="Basic and acidic residues" evidence="13">
    <location>
        <begin position="332"/>
        <end position="343"/>
    </location>
</feature>
<feature type="domain" description="Fork-head" evidence="14">
    <location>
        <begin position="203"/>
        <end position="294"/>
    </location>
</feature>
<dbReference type="Proteomes" id="UP001147733">
    <property type="component" value="Unassembled WGS sequence"/>
</dbReference>
<dbReference type="SUPFAM" id="SSF46785">
    <property type="entry name" value="Winged helix' DNA-binding domain"/>
    <property type="match status" value="1"/>
</dbReference>
<dbReference type="EMBL" id="JAPQKT010000003">
    <property type="protein sequence ID" value="KAJ5234887.1"/>
    <property type="molecule type" value="Genomic_DNA"/>
</dbReference>
<evidence type="ECO:0000256" key="9">
    <source>
        <dbReference type="ARBA" id="ARBA00023163"/>
    </source>
</evidence>
<proteinExistence type="predicted"/>
<dbReference type="RefSeq" id="XP_056502387.1">
    <property type="nucleotide sequence ID" value="XM_056642975.1"/>
</dbReference>
<evidence type="ECO:0000256" key="1">
    <source>
        <dbReference type="ARBA" id="ARBA00004123"/>
    </source>
</evidence>
<reference evidence="15" key="2">
    <citation type="journal article" date="2023" name="IMA Fungus">
        <title>Comparative genomic study of the Penicillium genus elucidates a diverse pangenome and 15 lateral gene transfer events.</title>
        <authorList>
            <person name="Petersen C."/>
            <person name="Sorensen T."/>
            <person name="Nielsen M.R."/>
            <person name="Sondergaard T.E."/>
            <person name="Sorensen J.L."/>
            <person name="Fitzpatrick D.A."/>
            <person name="Frisvad J.C."/>
            <person name="Nielsen K.L."/>
        </authorList>
    </citation>
    <scope>NUCLEOTIDE SEQUENCE</scope>
    <source>
        <strain evidence="15">IBT 23319</strain>
    </source>
</reference>
<evidence type="ECO:0000256" key="10">
    <source>
        <dbReference type="ARBA" id="ARBA00023242"/>
    </source>
</evidence>
<evidence type="ECO:0000256" key="4">
    <source>
        <dbReference type="ARBA" id="ARBA00022490"/>
    </source>
</evidence>
<evidence type="ECO:0000313" key="15">
    <source>
        <dbReference type="EMBL" id="KAJ5234887.1"/>
    </source>
</evidence>
<evidence type="ECO:0000256" key="11">
    <source>
        <dbReference type="ARBA" id="ARBA00039893"/>
    </source>
</evidence>
<name>A0A9W9P3Y4_PENCI</name>
<keyword evidence="4" id="KW-0963">Cytoplasm</keyword>
<dbReference type="Gene3D" id="1.10.10.10">
    <property type="entry name" value="Winged helix-like DNA-binding domain superfamily/Winged helix DNA-binding domain"/>
    <property type="match status" value="1"/>
</dbReference>